<name>A0A0C3DDK2_9AGAM</name>
<evidence type="ECO:0000313" key="1">
    <source>
        <dbReference type="EMBL" id="KIM54479.1"/>
    </source>
</evidence>
<dbReference type="AlphaFoldDB" id="A0A0C3DDK2"/>
<organism evidence="1 2">
    <name type="scientific">Scleroderma citrinum Foug A</name>
    <dbReference type="NCBI Taxonomy" id="1036808"/>
    <lineage>
        <taxon>Eukaryota</taxon>
        <taxon>Fungi</taxon>
        <taxon>Dikarya</taxon>
        <taxon>Basidiomycota</taxon>
        <taxon>Agaricomycotina</taxon>
        <taxon>Agaricomycetes</taxon>
        <taxon>Agaricomycetidae</taxon>
        <taxon>Boletales</taxon>
        <taxon>Sclerodermatineae</taxon>
        <taxon>Sclerodermataceae</taxon>
        <taxon>Scleroderma</taxon>
    </lineage>
</organism>
<accession>A0A0C3DDK2</accession>
<sequence>MKRGKFYCKILLPTSTIQDHPDHWVPALGPRPGDLPCPSLGLCEFFQLNLL</sequence>
<dbReference type="InParanoid" id="A0A0C3DDK2"/>
<keyword evidence="2" id="KW-1185">Reference proteome</keyword>
<protein>
    <submittedName>
        <fullName evidence="1">Uncharacterized protein</fullName>
    </submittedName>
</protein>
<dbReference type="EMBL" id="KN822154">
    <property type="protein sequence ID" value="KIM54479.1"/>
    <property type="molecule type" value="Genomic_DNA"/>
</dbReference>
<reference evidence="2" key="2">
    <citation type="submission" date="2015-01" db="EMBL/GenBank/DDBJ databases">
        <title>Evolutionary Origins and Diversification of the Mycorrhizal Mutualists.</title>
        <authorList>
            <consortium name="DOE Joint Genome Institute"/>
            <consortium name="Mycorrhizal Genomics Consortium"/>
            <person name="Kohler A."/>
            <person name="Kuo A."/>
            <person name="Nagy L.G."/>
            <person name="Floudas D."/>
            <person name="Copeland A."/>
            <person name="Barry K.W."/>
            <person name="Cichocki N."/>
            <person name="Veneault-Fourrey C."/>
            <person name="LaButti K."/>
            <person name="Lindquist E.A."/>
            <person name="Lipzen A."/>
            <person name="Lundell T."/>
            <person name="Morin E."/>
            <person name="Murat C."/>
            <person name="Riley R."/>
            <person name="Ohm R."/>
            <person name="Sun H."/>
            <person name="Tunlid A."/>
            <person name="Henrissat B."/>
            <person name="Grigoriev I.V."/>
            <person name="Hibbett D.S."/>
            <person name="Martin F."/>
        </authorList>
    </citation>
    <scope>NUCLEOTIDE SEQUENCE [LARGE SCALE GENOMIC DNA]</scope>
    <source>
        <strain evidence="2">Foug A</strain>
    </source>
</reference>
<dbReference type="Proteomes" id="UP000053989">
    <property type="component" value="Unassembled WGS sequence"/>
</dbReference>
<proteinExistence type="predicted"/>
<evidence type="ECO:0000313" key="2">
    <source>
        <dbReference type="Proteomes" id="UP000053989"/>
    </source>
</evidence>
<gene>
    <name evidence="1" type="ORF">SCLCIDRAFT_377741</name>
</gene>
<dbReference type="HOGENOM" id="CLU_3107734_0_0_1"/>
<reference evidence="1 2" key="1">
    <citation type="submission" date="2014-04" db="EMBL/GenBank/DDBJ databases">
        <authorList>
            <consortium name="DOE Joint Genome Institute"/>
            <person name="Kuo A."/>
            <person name="Kohler A."/>
            <person name="Nagy L.G."/>
            <person name="Floudas D."/>
            <person name="Copeland A."/>
            <person name="Barry K.W."/>
            <person name="Cichocki N."/>
            <person name="Veneault-Fourrey C."/>
            <person name="LaButti K."/>
            <person name="Lindquist E.A."/>
            <person name="Lipzen A."/>
            <person name="Lundell T."/>
            <person name="Morin E."/>
            <person name="Murat C."/>
            <person name="Sun H."/>
            <person name="Tunlid A."/>
            <person name="Henrissat B."/>
            <person name="Grigoriev I.V."/>
            <person name="Hibbett D.S."/>
            <person name="Martin F."/>
            <person name="Nordberg H.P."/>
            <person name="Cantor M.N."/>
            <person name="Hua S.X."/>
        </authorList>
    </citation>
    <scope>NUCLEOTIDE SEQUENCE [LARGE SCALE GENOMIC DNA]</scope>
    <source>
        <strain evidence="1 2">Foug A</strain>
    </source>
</reference>